<evidence type="ECO:0000259" key="1">
    <source>
        <dbReference type="PROSITE" id="PS50878"/>
    </source>
</evidence>
<organism evidence="2 3">
    <name type="scientific">Araneus ventricosus</name>
    <name type="common">Orbweaver spider</name>
    <name type="synonym">Epeira ventricosa</name>
    <dbReference type="NCBI Taxonomy" id="182803"/>
    <lineage>
        <taxon>Eukaryota</taxon>
        <taxon>Metazoa</taxon>
        <taxon>Ecdysozoa</taxon>
        <taxon>Arthropoda</taxon>
        <taxon>Chelicerata</taxon>
        <taxon>Arachnida</taxon>
        <taxon>Araneae</taxon>
        <taxon>Araneomorphae</taxon>
        <taxon>Entelegynae</taxon>
        <taxon>Araneoidea</taxon>
        <taxon>Araneidae</taxon>
        <taxon>Araneus</taxon>
    </lineage>
</organism>
<reference evidence="2 3" key="1">
    <citation type="journal article" date="2019" name="Sci. Rep.">
        <title>Orb-weaving spider Araneus ventricosus genome elucidates the spidroin gene catalogue.</title>
        <authorList>
            <person name="Kono N."/>
            <person name="Nakamura H."/>
            <person name="Ohtoshi R."/>
            <person name="Moran D.A.P."/>
            <person name="Shinohara A."/>
            <person name="Yoshida Y."/>
            <person name="Fujiwara M."/>
            <person name="Mori M."/>
            <person name="Tomita M."/>
            <person name="Arakawa K."/>
        </authorList>
    </citation>
    <scope>NUCLEOTIDE SEQUENCE [LARGE SCALE GENOMIC DNA]</scope>
</reference>
<dbReference type="EMBL" id="BGPR01005416">
    <property type="protein sequence ID" value="GBN09998.1"/>
    <property type="molecule type" value="Genomic_DNA"/>
</dbReference>
<proteinExistence type="predicted"/>
<feature type="domain" description="Reverse transcriptase" evidence="1">
    <location>
        <begin position="148"/>
        <end position="320"/>
    </location>
</feature>
<dbReference type="Proteomes" id="UP000499080">
    <property type="component" value="Unassembled WGS sequence"/>
</dbReference>
<dbReference type="PANTHER" id="PTHR47510">
    <property type="entry name" value="REVERSE TRANSCRIPTASE DOMAIN-CONTAINING PROTEIN"/>
    <property type="match status" value="1"/>
</dbReference>
<dbReference type="PANTHER" id="PTHR47510:SF3">
    <property type="entry name" value="ENDO_EXONUCLEASE_PHOSPHATASE DOMAIN-CONTAINING PROTEIN"/>
    <property type="match status" value="1"/>
</dbReference>
<evidence type="ECO:0000313" key="2">
    <source>
        <dbReference type="EMBL" id="GBN09998.1"/>
    </source>
</evidence>
<dbReference type="OrthoDB" id="426210at2759"/>
<dbReference type="InterPro" id="IPR000477">
    <property type="entry name" value="RT_dom"/>
</dbReference>
<name>A0A4Y2L5V0_ARAVE</name>
<dbReference type="SUPFAM" id="SSF56672">
    <property type="entry name" value="DNA/RNA polymerases"/>
    <property type="match status" value="1"/>
</dbReference>
<dbReference type="AlphaFoldDB" id="A0A4Y2L5V0"/>
<evidence type="ECO:0000313" key="3">
    <source>
        <dbReference type="Proteomes" id="UP000499080"/>
    </source>
</evidence>
<sequence>MNLGLYVWVSNYGIKRDYDNYLHLIERDLISEPKKFWSHFKNEKNNDHLSGKYYNDKCFINEIDIANAYADYFCSVFKPSTQYDSNDAVEFKGFGDFVGIDTVAHDDVVMVINELKSTATIGIGNIPHFIINDCTKILVYTILAFLAWKMHPLLALHPWNLTKIVPVFKSGNTKECKNYRPIAILSPLSKNFEIIIHKKLIPQVKNVISSDEHGFMTKRSTLTNLFCLTDKVISAFEDNCQLGVIYTDFSKAFDSIDFGILIKKLRTIGFRVNLAQWLFSYLSNRTLYVYFNNVVFDAFSNTSRVSQGSNIGPSGFYFVY</sequence>
<gene>
    <name evidence="2" type="ORF">AVEN_123652_1</name>
</gene>
<dbReference type="Pfam" id="PF00078">
    <property type="entry name" value="RVT_1"/>
    <property type="match status" value="1"/>
</dbReference>
<protein>
    <recommendedName>
        <fullName evidence="1">Reverse transcriptase domain-containing protein</fullName>
    </recommendedName>
</protein>
<accession>A0A4Y2L5V0</accession>
<comment type="caution">
    <text evidence="2">The sequence shown here is derived from an EMBL/GenBank/DDBJ whole genome shotgun (WGS) entry which is preliminary data.</text>
</comment>
<dbReference type="InterPro" id="IPR043502">
    <property type="entry name" value="DNA/RNA_pol_sf"/>
</dbReference>
<keyword evidence="3" id="KW-1185">Reference proteome</keyword>
<dbReference type="GO" id="GO:0071897">
    <property type="term" value="P:DNA biosynthetic process"/>
    <property type="evidence" value="ECO:0007669"/>
    <property type="project" value="UniProtKB-ARBA"/>
</dbReference>
<dbReference type="PROSITE" id="PS50878">
    <property type="entry name" value="RT_POL"/>
    <property type="match status" value="1"/>
</dbReference>